<dbReference type="PANTHER" id="PTHR33112">
    <property type="entry name" value="DOMAIN PROTEIN, PUTATIVE-RELATED"/>
    <property type="match status" value="1"/>
</dbReference>
<feature type="domain" description="Heterokaryon incompatibility" evidence="1">
    <location>
        <begin position="238"/>
        <end position="403"/>
    </location>
</feature>
<dbReference type="AlphaFoldDB" id="A0AAX4HVF5"/>
<dbReference type="RefSeq" id="XP_062772332.1">
    <property type="nucleotide sequence ID" value="XM_062916281.1"/>
</dbReference>
<keyword evidence="3" id="KW-1185">Reference proteome</keyword>
<name>A0AAX4HVF5_9PEZI</name>
<dbReference type="InterPro" id="IPR010730">
    <property type="entry name" value="HET"/>
</dbReference>
<dbReference type="EMBL" id="CP137305">
    <property type="protein sequence ID" value="WQF75108.1"/>
    <property type="molecule type" value="Genomic_DNA"/>
</dbReference>
<reference evidence="3" key="1">
    <citation type="journal article" date="2023" name="bioRxiv">
        <title>Complete genome of the Medicago anthracnose fungus, Colletotrichum destructivum, reveals a mini-chromosome-like region within a core chromosome.</title>
        <authorList>
            <person name="Lapalu N."/>
            <person name="Simon A."/>
            <person name="Lu A."/>
            <person name="Plaumann P.-L."/>
            <person name="Amselem J."/>
            <person name="Pigne S."/>
            <person name="Auger A."/>
            <person name="Koch C."/>
            <person name="Dallery J.-F."/>
            <person name="O'Connell R.J."/>
        </authorList>
    </citation>
    <scope>NUCLEOTIDE SEQUENCE [LARGE SCALE GENOMIC DNA]</scope>
    <source>
        <strain evidence="3">CBS 520.97</strain>
    </source>
</reference>
<evidence type="ECO:0000259" key="1">
    <source>
        <dbReference type="Pfam" id="PF06985"/>
    </source>
</evidence>
<dbReference type="Pfam" id="PF06985">
    <property type="entry name" value="HET"/>
    <property type="match status" value="1"/>
</dbReference>
<gene>
    <name evidence="2" type="ORF">CDEST_00122</name>
</gene>
<protein>
    <submittedName>
        <fullName evidence="2">Heterokaryon incompatibility</fullName>
    </submittedName>
</protein>
<accession>A0AAX4HVF5</accession>
<proteinExistence type="predicted"/>
<organism evidence="2 3">
    <name type="scientific">Colletotrichum destructivum</name>
    <dbReference type="NCBI Taxonomy" id="34406"/>
    <lineage>
        <taxon>Eukaryota</taxon>
        <taxon>Fungi</taxon>
        <taxon>Dikarya</taxon>
        <taxon>Ascomycota</taxon>
        <taxon>Pezizomycotina</taxon>
        <taxon>Sordariomycetes</taxon>
        <taxon>Hypocreomycetidae</taxon>
        <taxon>Glomerellales</taxon>
        <taxon>Glomerellaceae</taxon>
        <taxon>Colletotrichum</taxon>
        <taxon>Colletotrichum destructivum species complex</taxon>
    </lineage>
</organism>
<evidence type="ECO:0000313" key="2">
    <source>
        <dbReference type="EMBL" id="WQF75108.1"/>
    </source>
</evidence>
<dbReference type="KEGG" id="cdet:87936625"/>
<dbReference type="GeneID" id="87936625"/>
<dbReference type="PANTHER" id="PTHR33112:SF16">
    <property type="entry name" value="HETEROKARYON INCOMPATIBILITY DOMAIN-CONTAINING PROTEIN"/>
    <property type="match status" value="1"/>
</dbReference>
<dbReference type="Proteomes" id="UP001322277">
    <property type="component" value="Chromosome 1"/>
</dbReference>
<evidence type="ECO:0000313" key="3">
    <source>
        <dbReference type="Proteomes" id="UP001322277"/>
    </source>
</evidence>
<sequence length="787" mass="89054">MDFEQPQEPGSQIFAQFCEQCSVVVFEDSADEFSEGTNWNNEPTLRHSREGGRIVTLEHMRYYWKDTLPDLPRMAESSRTGCSMCGFIREELLRRNVSYEGDVFVKGGYLWGGQGDAMDVSSTDPGLAFWRCEVYKAVRGTRENQVAVLNFDIETSNNDLLQWLRLDEKCASEPLDPGNVEWLQSELRSCEDDCGHAKPASSFLPTRLIDVGQIEKDIPRLVVTDDLLNSRTVDDVEYAALSYCWGPKEDALRQTKTTKDTISTHYQGMPLSSLSPVVRDTVKVCRALDIRYLWVDALCIVQGDKADWDRESQMMGQVYYSCSVAICPVSSRSCLEGYLGARPRGLEVDFQSSRHQHIRGTYRLVPSSTDVDEDRMGYPRPGPPLYLDLNRSSWDHRGWTFQELVLSPRMIIFGPFMAHFVCETKTKSENGGVGTDQVHGPLRSAINQALGEGFDEMDRSAKSMREVYRQWTYVGEVQRRIWTYRTDIFPGLSGLAQAFAAITGDTYLAGLWKNNLHHQLVWEMARPLPGDLASLVDSLQHADPYIAPSWSWASRTSYHEHLPDWSFAVSSEVEEMTSAAGEKEKAYFLCAELPSHVRSEFALIDYRMDLQGNNLFGPLHRAFLHIKGRMCPFPSNVRREALGPSGDCRPSYGKFSDGIGTCMLDWGVGETSVQTPESMRLFLVSSCCSATLEWRRAKWFADCDDEDFDDWMPSDAEVGGSSFPDGYESIETCRYCADPKHKRTGWGLVVHPTEESRSYVRVGAFVFFAHKGGMDLFKNEAEEIILV</sequence>